<evidence type="ECO:0000259" key="2">
    <source>
        <dbReference type="Pfam" id="PF01266"/>
    </source>
</evidence>
<dbReference type="SUPFAM" id="SSF54373">
    <property type="entry name" value="FAD-linked reductases, C-terminal domain"/>
    <property type="match status" value="1"/>
</dbReference>
<evidence type="ECO:0000313" key="3">
    <source>
        <dbReference type="EMBL" id="PSB52695.1"/>
    </source>
</evidence>
<dbReference type="Pfam" id="PF01266">
    <property type="entry name" value="DAO"/>
    <property type="match status" value="1"/>
</dbReference>
<comment type="caution">
    <text evidence="3">The sequence shown here is derived from an EMBL/GenBank/DDBJ whole genome shotgun (WGS) entry which is preliminary data.</text>
</comment>
<dbReference type="InterPro" id="IPR006076">
    <property type="entry name" value="FAD-dep_OxRdtase"/>
</dbReference>
<dbReference type="Gene3D" id="3.50.50.60">
    <property type="entry name" value="FAD/NAD(P)-binding domain"/>
    <property type="match status" value="1"/>
</dbReference>
<reference evidence="3 4" key="1">
    <citation type="submission" date="2018-03" db="EMBL/GenBank/DDBJ databases">
        <title>The ancient ancestry and fast evolution of plastids.</title>
        <authorList>
            <person name="Moore K.R."/>
            <person name="Magnabosco C."/>
            <person name="Momper L."/>
            <person name="Gold D.A."/>
            <person name="Bosak T."/>
            <person name="Fournier G.P."/>
        </authorList>
    </citation>
    <scope>NUCLEOTIDE SEQUENCE [LARGE SCALE GENOMIC DNA]</scope>
    <source>
        <strain evidence="3 4">CCALA 037</strain>
    </source>
</reference>
<keyword evidence="1" id="KW-0560">Oxidoreductase</keyword>
<dbReference type="Gene3D" id="3.30.9.10">
    <property type="entry name" value="D-Amino Acid Oxidase, subunit A, domain 2"/>
    <property type="match status" value="1"/>
</dbReference>
<protein>
    <submittedName>
        <fullName evidence="3">FAD-dependent oxidoreductase</fullName>
    </submittedName>
</protein>
<name>A0A2T1G638_9CYAN</name>
<dbReference type="OrthoDB" id="9794226at2"/>
<evidence type="ECO:0000313" key="4">
    <source>
        <dbReference type="Proteomes" id="UP000238937"/>
    </source>
</evidence>
<keyword evidence="4" id="KW-1185">Reference proteome</keyword>
<feature type="domain" description="FAD dependent oxidoreductase" evidence="2">
    <location>
        <begin position="4"/>
        <end position="354"/>
    </location>
</feature>
<sequence>MSISIIGCGIIGATIAYELSQSTDFQIDVYDKQQPAQAATGAALGVMMGIISTKVKGRAWNLRRDSIRRYQTLIPELEEVTGIKISHNSQGIIKLLSSEDDLSQWTQLVTTRTEQEWQLELWNARKILTQLPQIDRQFNGTAAYSPQDLQVDPVALTNALVAAAKLNGVKFHFDRSIESITADNPNSCELLTADDRKITSDRVIVTAGLGATSLLAPHAPIDIQPVLGQAIQIRLSQPLGNPDFQPVIVSEDVNIVPCGGNDYWVGASVEFPIDGAMVADPACLERVKQIAIDICPDLAKGEIIRTWQGLRPRPNHRPAPVIDRVGKNQRVLVATGHYRNGVLLAPATARIIGDMLLN</sequence>
<organism evidence="3 4">
    <name type="scientific">Chamaesiphon polymorphus CCALA 037</name>
    <dbReference type="NCBI Taxonomy" id="2107692"/>
    <lineage>
        <taxon>Bacteria</taxon>
        <taxon>Bacillati</taxon>
        <taxon>Cyanobacteriota</taxon>
        <taxon>Cyanophyceae</taxon>
        <taxon>Gomontiellales</taxon>
        <taxon>Chamaesiphonaceae</taxon>
        <taxon>Chamaesiphon</taxon>
    </lineage>
</organism>
<dbReference type="AlphaFoldDB" id="A0A2T1G638"/>
<dbReference type="Proteomes" id="UP000238937">
    <property type="component" value="Unassembled WGS sequence"/>
</dbReference>
<dbReference type="PANTHER" id="PTHR13847">
    <property type="entry name" value="SARCOSINE DEHYDROGENASE-RELATED"/>
    <property type="match status" value="1"/>
</dbReference>
<evidence type="ECO:0000256" key="1">
    <source>
        <dbReference type="ARBA" id="ARBA00023002"/>
    </source>
</evidence>
<proteinExistence type="predicted"/>
<dbReference type="GO" id="GO:0016491">
    <property type="term" value="F:oxidoreductase activity"/>
    <property type="evidence" value="ECO:0007669"/>
    <property type="project" value="UniProtKB-KW"/>
</dbReference>
<dbReference type="GO" id="GO:0005737">
    <property type="term" value="C:cytoplasm"/>
    <property type="evidence" value="ECO:0007669"/>
    <property type="project" value="TreeGrafter"/>
</dbReference>
<dbReference type="SUPFAM" id="SSF51905">
    <property type="entry name" value="FAD/NAD(P)-binding domain"/>
    <property type="match status" value="1"/>
</dbReference>
<dbReference type="EMBL" id="PVWO01000319">
    <property type="protein sequence ID" value="PSB52695.1"/>
    <property type="molecule type" value="Genomic_DNA"/>
</dbReference>
<accession>A0A2T1G638</accession>
<dbReference type="PANTHER" id="PTHR13847:SF289">
    <property type="entry name" value="GLYCINE OXIDASE"/>
    <property type="match status" value="1"/>
</dbReference>
<dbReference type="RefSeq" id="WP_106309011.1">
    <property type="nucleotide sequence ID" value="NZ_PVWO01000319.1"/>
</dbReference>
<gene>
    <name evidence="3" type="ORF">C7B77_20240</name>
</gene>
<dbReference type="InterPro" id="IPR036188">
    <property type="entry name" value="FAD/NAD-bd_sf"/>
</dbReference>